<accession>A0A8C6AGB5</accession>
<feature type="region of interest" description="Disordered" evidence="1">
    <location>
        <begin position="17"/>
        <end position="37"/>
    </location>
</feature>
<organism evidence="2 3">
    <name type="scientific">Monodon monoceros</name>
    <name type="common">Narwhal</name>
    <name type="synonym">Ceratodon monodon</name>
    <dbReference type="NCBI Taxonomy" id="40151"/>
    <lineage>
        <taxon>Eukaryota</taxon>
        <taxon>Metazoa</taxon>
        <taxon>Chordata</taxon>
        <taxon>Craniata</taxon>
        <taxon>Vertebrata</taxon>
        <taxon>Euteleostomi</taxon>
        <taxon>Mammalia</taxon>
        <taxon>Eutheria</taxon>
        <taxon>Laurasiatheria</taxon>
        <taxon>Artiodactyla</taxon>
        <taxon>Whippomorpha</taxon>
        <taxon>Cetacea</taxon>
        <taxon>Odontoceti</taxon>
        <taxon>Monodontidae</taxon>
        <taxon>Monodon</taxon>
    </lineage>
</organism>
<dbReference type="Proteomes" id="UP000694561">
    <property type="component" value="Unplaced"/>
</dbReference>
<reference evidence="2" key="1">
    <citation type="submission" date="2025-08" db="UniProtKB">
        <authorList>
            <consortium name="Ensembl"/>
        </authorList>
    </citation>
    <scope>IDENTIFICATION</scope>
</reference>
<dbReference type="Ensembl" id="ENSMMNT00015001385.1">
    <property type="protein sequence ID" value="ENSMMNP00015001243.1"/>
    <property type="gene ID" value="ENSMMNG00015000957.1"/>
</dbReference>
<keyword evidence="3" id="KW-1185">Reference proteome</keyword>
<sequence>MAGSKCGNRRLSQECLGQGAGASGIPHHRGSRYNSACPQPLHQVLHHDQGHTLQLPSAPPR</sequence>
<protein>
    <submittedName>
        <fullName evidence="2">Uncharacterized protein</fullName>
    </submittedName>
</protein>
<evidence type="ECO:0000256" key="1">
    <source>
        <dbReference type="SAM" id="MobiDB-lite"/>
    </source>
</evidence>
<reference evidence="2" key="2">
    <citation type="submission" date="2025-09" db="UniProtKB">
        <authorList>
            <consortium name="Ensembl"/>
        </authorList>
    </citation>
    <scope>IDENTIFICATION</scope>
</reference>
<dbReference type="GeneTree" id="ENSGT00390000004322"/>
<evidence type="ECO:0000313" key="2">
    <source>
        <dbReference type="Ensembl" id="ENSMMNP00015001243.1"/>
    </source>
</evidence>
<dbReference type="AlphaFoldDB" id="A0A8C6AGB5"/>
<evidence type="ECO:0000313" key="3">
    <source>
        <dbReference type="Proteomes" id="UP000694561"/>
    </source>
</evidence>
<name>A0A8C6AGB5_MONMO</name>
<proteinExistence type="predicted"/>
<gene>
    <name evidence="2" type="primary">NDUFA3</name>
</gene>